<feature type="region of interest" description="Disordered" evidence="10">
    <location>
        <begin position="1"/>
        <end position="55"/>
    </location>
</feature>
<comment type="caution">
    <text evidence="9">Lacks conserved residue(s) required for the propagation of feature annotation.</text>
</comment>
<dbReference type="PROSITE" id="PS00598">
    <property type="entry name" value="CHROMO_1"/>
    <property type="match status" value="1"/>
</dbReference>
<dbReference type="InterPro" id="IPR050390">
    <property type="entry name" value="C5-Methyltransferase"/>
</dbReference>
<dbReference type="Gene3D" id="3.90.120.10">
    <property type="entry name" value="DNA Methylase, subunit A, domain 2"/>
    <property type="match status" value="1"/>
</dbReference>
<dbReference type="InterPro" id="IPR023780">
    <property type="entry name" value="Chromo_domain"/>
</dbReference>
<dbReference type="InterPro" id="IPR029063">
    <property type="entry name" value="SAM-dependent_MTases_sf"/>
</dbReference>
<evidence type="ECO:0000313" key="13">
    <source>
        <dbReference type="EMBL" id="MCL7048003.1"/>
    </source>
</evidence>
<dbReference type="GO" id="GO:0003677">
    <property type="term" value="F:DNA binding"/>
    <property type="evidence" value="ECO:0007669"/>
    <property type="project" value="UniProtKB-KW"/>
</dbReference>
<dbReference type="PANTHER" id="PTHR10629">
    <property type="entry name" value="CYTOSINE-SPECIFIC METHYLTRANSFERASE"/>
    <property type="match status" value="1"/>
</dbReference>
<dbReference type="InterPro" id="IPR001525">
    <property type="entry name" value="C5_MeTfrase"/>
</dbReference>
<dbReference type="InterPro" id="IPR016197">
    <property type="entry name" value="Chromo-like_dom_sf"/>
</dbReference>
<dbReference type="SUPFAM" id="SSF54160">
    <property type="entry name" value="Chromo domain-like"/>
    <property type="match status" value="1"/>
</dbReference>
<comment type="subcellular location">
    <subcellularLocation>
        <location evidence="1">Nucleus</location>
    </subcellularLocation>
</comment>
<evidence type="ECO:0000259" key="11">
    <source>
        <dbReference type="PROSITE" id="PS50013"/>
    </source>
</evidence>
<dbReference type="AlphaFoldDB" id="A0AA41VV46"/>
<dbReference type="PROSITE" id="PS51038">
    <property type="entry name" value="BAH"/>
    <property type="match status" value="1"/>
</dbReference>
<keyword evidence="7" id="KW-0539">Nucleus</keyword>
<feature type="compositionally biased region" description="Basic and acidic residues" evidence="10">
    <location>
        <begin position="233"/>
        <end position="245"/>
    </location>
</feature>
<dbReference type="GO" id="GO:0003886">
    <property type="term" value="F:DNA (cytosine-5-)-methyltransferase activity"/>
    <property type="evidence" value="ECO:0007669"/>
    <property type="project" value="UniProtKB-EC"/>
</dbReference>
<dbReference type="GO" id="GO:0044027">
    <property type="term" value="P:negative regulation of gene expression via chromosomal CpG island methylation"/>
    <property type="evidence" value="ECO:0007669"/>
    <property type="project" value="TreeGrafter"/>
</dbReference>
<sequence length="896" mass="103064">MERRRSSRIPKPVIKPQQLVVEEQKPKRKRNPTADNKKKESKKPKMEPPPVPEIVPPERIVDFKFIGDPIPRDEALRRWPGRYDPELIVKRKKQIDKREKMEERRKEEEDDIVVVKCHYSKAEVDGTIYELDDDVHVVSDKDLPYIGKIIEFFETVDGELFCRTQWYYRPSDTVVRDAVLKEEDNKEPEELYEGQEEENAALEQDRKEEEERVEEVVKPKKSQKTKSKLKSVKKTDEKDKPKEDHTVHLHEKRIFSSILENDNHLDLLFAKIKIARIASNVDLEMKEALIASSDYFYDMEYELSYKSFVSIPPEDKVESSASSELSAVSDSPKVELSLLDLYSGCGAMSTGLTLGADVGGVKLVTRWAVDVNKYACETLKLNHPDTKVRNERAEDFLSLLQEWQKLCQKYLSKDFPADNVQGSEQLDNPSYDPSPEEARQFVVESLLAISYGDPSVNAENMLKKADEEKTPPTELHFKVRWKGYDFREDTWESISGLTNCEEQICQFVKAGYRSKLLPLPGDGISGFNRFRNDTSPLEDEKNYQMLVYMNIVKFLNPDYILMENVVDLVKFADGFLARYAVRRLISMDYQVRIGIVAAGSFGLPQFRMRVFVWGARMGKKIPPYPYPTHEVVVRGNGIRKEFEQCLVAYDENTKRELIKPLALEDALTDLPKIKNSEKREKMLYDQDPITPFQKFIRLSKIGRGLITVLNDHTPLELNKDDYERVRRIPQKKEACFSHLGGVIKDKDGKWMLDPKIERVTLKSGKFAVPDYALSFTNGKSTKPFRRLWWDETVPTVVTRAEPHNQAIMHPEQDRVLSVRENARLQGFPDYYELCGSVKEKYIQVGNAVAVPVAKALGYTLSLAVKGLCNSEPLVKLPDNFSFAIGPLPAKTLIEEP</sequence>
<feature type="domain" description="BAH" evidence="12">
    <location>
        <begin position="127"/>
        <end position="312"/>
    </location>
</feature>
<keyword evidence="14" id="KW-1185">Reference proteome</keyword>
<comment type="catalytic activity">
    <reaction evidence="8">
        <text>a 2'-deoxycytidine in DNA + S-adenosyl-L-methionine = a 5-methyl-2'-deoxycytidine in DNA + S-adenosyl-L-homocysteine + H(+)</text>
        <dbReference type="Rhea" id="RHEA:13681"/>
        <dbReference type="Rhea" id="RHEA-COMP:11369"/>
        <dbReference type="Rhea" id="RHEA-COMP:11370"/>
        <dbReference type="ChEBI" id="CHEBI:15378"/>
        <dbReference type="ChEBI" id="CHEBI:57856"/>
        <dbReference type="ChEBI" id="CHEBI:59789"/>
        <dbReference type="ChEBI" id="CHEBI:85452"/>
        <dbReference type="ChEBI" id="CHEBI:85454"/>
        <dbReference type="EC" id="2.1.1.37"/>
    </reaction>
</comment>
<dbReference type="SMART" id="SM00298">
    <property type="entry name" value="CHROMO"/>
    <property type="match status" value="1"/>
</dbReference>
<dbReference type="PANTHER" id="PTHR10629:SF50">
    <property type="entry name" value="DNA (CYTOSINE-5)-METHYLTRANSFERASE CMT3"/>
    <property type="match status" value="1"/>
</dbReference>
<dbReference type="Pfam" id="PF00385">
    <property type="entry name" value="Chromo"/>
    <property type="match status" value="1"/>
</dbReference>
<feature type="compositionally biased region" description="Basic residues" evidence="10">
    <location>
        <begin position="219"/>
        <end position="232"/>
    </location>
</feature>
<name>A0AA41VV46_PAPNU</name>
<dbReference type="InterPro" id="IPR043151">
    <property type="entry name" value="BAH_sf"/>
</dbReference>
<feature type="domain" description="Chromo" evidence="11">
    <location>
        <begin position="456"/>
        <end position="509"/>
    </location>
</feature>
<dbReference type="GO" id="GO:0032259">
    <property type="term" value="P:methylation"/>
    <property type="evidence" value="ECO:0007669"/>
    <property type="project" value="UniProtKB-KW"/>
</dbReference>
<dbReference type="Proteomes" id="UP001177140">
    <property type="component" value="Unassembled WGS sequence"/>
</dbReference>
<dbReference type="InterPro" id="IPR001025">
    <property type="entry name" value="BAH_dom"/>
</dbReference>
<comment type="caution">
    <text evidence="13">The sequence shown here is derived from an EMBL/GenBank/DDBJ whole genome shotgun (WGS) entry which is preliminary data.</text>
</comment>
<dbReference type="SMART" id="SM00439">
    <property type="entry name" value="BAH"/>
    <property type="match status" value="1"/>
</dbReference>
<protein>
    <recommendedName>
        <fullName evidence="2">DNA (cytosine-5-)-methyltransferase</fullName>
        <ecNumber evidence="2">2.1.1.37</ecNumber>
    </recommendedName>
</protein>
<dbReference type="GO" id="GO:0005634">
    <property type="term" value="C:nucleus"/>
    <property type="evidence" value="ECO:0007669"/>
    <property type="project" value="UniProtKB-SubCell"/>
</dbReference>
<evidence type="ECO:0000256" key="7">
    <source>
        <dbReference type="ARBA" id="ARBA00023242"/>
    </source>
</evidence>
<evidence type="ECO:0000256" key="3">
    <source>
        <dbReference type="ARBA" id="ARBA00022603"/>
    </source>
</evidence>
<dbReference type="EMBL" id="JAJJMA010299808">
    <property type="protein sequence ID" value="MCL7048003.1"/>
    <property type="molecule type" value="Genomic_DNA"/>
</dbReference>
<dbReference type="PRINTS" id="PR00105">
    <property type="entry name" value="C5METTRFRASE"/>
</dbReference>
<dbReference type="GO" id="GO:0003682">
    <property type="term" value="F:chromatin binding"/>
    <property type="evidence" value="ECO:0007669"/>
    <property type="project" value="InterPro"/>
</dbReference>
<reference evidence="13" key="1">
    <citation type="submission" date="2022-03" db="EMBL/GenBank/DDBJ databases">
        <title>A functionally conserved STORR gene fusion in Papaver species that diverged 16.8 million years ago.</title>
        <authorList>
            <person name="Catania T."/>
        </authorList>
    </citation>
    <scope>NUCLEOTIDE SEQUENCE</scope>
    <source>
        <strain evidence="13">S-191538</strain>
    </source>
</reference>
<dbReference type="InterPro" id="IPR023779">
    <property type="entry name" value="Chromodomain_CS"/>
</dbReference>
<keyword evidence="6" id="KW-0238">DNA-binding</keyword>
<evidence type="ECO:0000256" key="4">
    <source>
        <dbReference type="ARBA" id="ARBA00022679"/>
    </source>
</evidence>
<feature type="region of interest" description="Disordered" evidence="10">
    <location>
        <begin position="184"/>
        <end position="245"/>
    </location>
</feature>
<keyword evidence="4 9" id="KW-0808">Transferase</keyword>
<dbReference type="Gene3D" id="3.40.50.150">
    <property type="entry name" value="Vaccinia Virus protein VP39"/>
    <property type="match status" value="2"/>
</dbReference>
<keyword evidence="3 9" id="KW-0489">Methyltransferase</keyword>
<proteinExistence type="inferred from homology"/>
<evidence type="ECO:0000313" key="14">
    <source>
        <dbReference type="Proteomes" id="UP001177140"/>
    </source>
</evidence>
<organism evidence="13 14">
    <name type="scientific">Papaver nudicaule</name>
    <name type="common">Iceland poppy</name>
    <dbReference type="NCBI Taxonomy" id="74823"/>
    <lineage>
        <taxon>Eukaryota</taxon>
        <taxon>Viridiplantae</taxon>
        <taxon>Streptophyta</taxon>
        <taxon>Embryophyta</taxon>
        <taxon>Tracheophyta</taxon>
        <taxon>Spermatophyta</taxon>
        <taxon>Magnoliopsida</taxon>
        <taxon>Ranunculales</taxon>
        <taxon>Papaveraceae</taxon>
        <taxon>Papaveroideae</taxon>
        <taxon>Papaver</taxon>
    </lineage>
</organism>
<dbReference type="EC" id="2.1.1.37" evidence="2"/>
<evidence type="ECO:0000256" key="10">
    <source>
        <dbReference type="SAM" id="MobiDB-lite"/>
    </source>
</evidence>
<evidence type="ECO:0000256" key="8">
    <source>
        <dbReference type="ARBA" id="ARBA00047422"/>
    </source>
</evidence>
<dbReference type="Gene3D" id="2.30.30.490">
    <property type="match status" value="1"/>
</dbReference>
<comment type="similarity">
    <text evidence="9">Belongs to the class I-like SAM-binding methyltransferase superfamily. C5-methyltransferase family.</text>
</comment>
<dbReference type="SUPFAM" id="SSF53335">
    <property type="entry name" value="S-adenosyl-L-methionine-dependent methyltransferases"/>
    <property type="match status" value="2"/>
</dbReference>
<evidence type="ECO:0000256" key="2">
    <source>
        <dbReference type="ARBA" id="ARBA00011975"/>
    </source>
</evidence>
<evidence type="ECO:0000256" key="1">
    <source>
        <dbReference type="ARBA" id="ARBA00004123"/>
    </source>
</evidence>
<keyword evidence="5 9" id="KW-0949">S-adenosyl-L-methionine</keyword>
<dbReference type="PROSITE" id="PS50013">
    <property type="entry name" value="CHROMO_2"/>
    <property type="match status" value="1"/>
</dbReference>
<feature type="compositionally biased region" description="Basic and acidic residues" evidence="10">
    <location>
        <begin position="203"/>
        <end position="218"/>
    </location>
</feature>
<evidence type="ECO:0000256" key="5">
    <source>
        <dbReference type="ARBA" id="ARBA00022691"/>
    </source>
</evidence>
<evidence type="ECO:0000259" key="12">
    <source>
        <dbReference type="PROSITE" id="PS51038"/>
    </source>
</evidence>
<dbReference type="PROSITE" id="PS51679">
    <property type="entry name" value="SAM_MT_C5"/>
    <property type="match status" value="1"/>
</dbReference>
<accession>A0AA41VV46</accession>
<evidence type="ECO:0000256" key="9">
    <source>
        <dbReference type="PROSITE-ProRule" id="PRU01016"/>
    </source>
</evidence>
<feature type="compositionally biased region" description="Acidic residues" evidence="10">
    <location>
        <begin position="185"/>
        <end position="200"/>
    </location>
</feature>
<dbReference type="Pfam" id="PF00145">
    <property type="entry name" value="DNA_methylase"/>
    <property type="match status" value="1"/>
</dbReference>
<feature type="compositionally biased region" description="Basic and acidic residues" evidence="10">
    <location>
        <begin position="35"/>
        <end position="46"/>
    </location>
</feature>
<gene>
    <name evidence="13" type="ORF">MKW94_001848</name>
</gene>
<dbReference type="InterPro" id="IPR000953">
    <property type="entry name" value="Chromo/chromo_shadow_dom"/>
</dbReference>
<evidence type="ECO:0000256" key="6">
    <source>
        <dbReference type="ARBA" id="ARBA00023125"/>
    </source>
</evidence>